<keyword evidence="1" id="KW-0285">Flavoprotein</keyword>
<dbReference type="AlphaFoldDB" id="A0A1I2C0Y7"/>
<organism evidence="5 6">
    <name type="scientific">Spirosoma endophyticum</name>
    <dbReference type="NCBI Taxonomy" id="662367"/>
    <lineage>
        <taxon>Bacteria</taxon>
        <taxon>Pseudomonadati</taxon>
        <taxon>Bacteroidota</taxon>
        <taxon>Cytophagia</taxon>
        <taxon>Cytophagales</taxon>
        <taxon>Cytophagaceae</taxon>
        <taxon>Spirosoma</taxon>
    </lineage>
</organism>
<dbReference type="PANTHER" id="PTHR47429:SF2">
    <property type="entry name" value="PROTEIN TWIN LOV 1"/>
    <property type="match status" value="1"/>
</dbReference>
<dbReference type="STRING" id="662367.SAMN05216167_11649"/>
<proteinExistence type="predicted"/>
<dbReference type="Pfam" id="PF13426">
    <property type="entry name" value="PAS_9"/>
    <property type="match status" value="1"/>
</dbReference>
<sequence>MNFCGPYDKQLAAQYQAFLPSPLLAGWEFRQKSTVVGNVAWQSLAKTQEWVLTAAMRHDLLNDKWAVIITDTDQIIQYTNPNFEEMTGYTSHEALGRRPTFLQGERTSQLVRQRIKQAIERQKPVKERIMNYRKNQTTYWCQVIIWPIVNRQKQVVNYIAFEQEVPFDESYIDR</sequence>
<evidence type="ECO:0000313" key="6">
    <source>
        <dbReference type="Proteomes" id="UP000198598"/>
    </source>
</evidence>
<dbReference type="PROSITE" id="PS50112">
    <property type="entry name" value="PAS"/>
    <property type="match status" value="1"/>
</dbReference>
<keyword evidence="3" id="KW-0157">Chromophore</keyword>
<keyword evidence="6" id="KW-1185">Reference proteome</keyword>
<reference evidence="5 6" key="1">
    <citation type="submission" date="2016-10" db="EMBL/GenBank/DDBJ databases">
        <authorList>
            <person name="de Groot N.N."/>
        </authorList>
    </citation>
    <scope>NUCLEOTIDE SEQUENCE [LARGE SCALE GENOMIC DNA]</scope>
    <source>
        <strain evidence="5 6">DSM 26130</strain>
    </source>
</reference>
<dbReference type="OrthoDB" id="1120715at2"/>
<dbReference type="SMART" id="SM00091">
    <property type="entry name" value="PAS"/>
    <property type="match status" value="1"/>
</dbReference>
<dbReference type="Gene3D" id="3.30.450.20">
    <property type="entry name" value="PAS domain"/>
    <property type="match status" value="1"/>
</dbReference>
<dbReference type="RefSeq" id="WP_093832141.1">
    <property type="nucleotide sequence ID" value="NZ_FOLQ01000016.1"/>
</dbReference>
<dbReference type="NCBIfam" id="TIGR00229">
    <property type="entry name" value="sensory_box"/>
    <property type="match status" value="1"/>
</dbReference>
<accession>A0A1I2C0Y7</accession>
<evidence type="ECO:0000256" key="2">
    <source>
        <dbReference type="ARBA" id="ARBA00022643"/>
    </source>
</evidence>
<dbReference type="InterPro" id="IPR035965">
    <property type="entry name" value="PAS-like_dom_sf"/>
</dbReference>
<evidence type="ECO:0000259" key="4">
    <source>
        <dbReference type="PROSITE" id="PS50112"/>
    </source>
</evidence>
<dbReference type="CDD" id="cd00130">
    <property type="entry name" value="PAS"/>
    <property type="match status" value="1"/>
</dbReference>
<dbReference type="PANTHER" id="PTHR47429">
    <property type="entry name" value="PROTEIN TWIN LOV 1"/>
    <property type="match status" value="1"/>
</dbReference>
<keyword evidence="2" id="KW-0288">FMN</keyword>
<evidence type="ECO:0000256" key="3">
    <source>
        <dbReference type="ARBA" id="ARBA00022991"/>
    </source>
</evidence>
<evidence type="ECO:0000313" key="5">
    <source>
        <dbReference type="EMBL" id="SFE61230.1"/>
    </source>
</evidence>
<dbReference type="SUPFAM" id="SSF55785">
    <property type="entry name" value="PYP-like sensor domain (PAS domain)"/>
    <property type="match status" value="1"/>
</dbReference>
<feature type="domain" description="PAS" evidence="4">
    <location>
        <begin position="67"/>
        <end position="122"/>
    </location>
</feature>
<protein>
    <submittedName>
        <fullName evidence="5">PAS domain S-box-containing protein</fullName>
    </submittedName>
</protein>
<evidence type="ECO:0000256" key="1">
    <source>
        <dbReference type="ARBA" id="ARBA00022630"/>
    </source>
</evidence>
<gene>
    <name evidence="5" type="ORF">SAMN05216167_11649</name>
</gene>
<name>A0A1I2C0Y7_9BACT</name>
<dbReference type="InterPro" id="IPR000014">
    <property type="entry name" value="PAS"/>
</dbReference>
<dbReference type="Proteomes" id="UP000198598">
    <property type="component" value="Unassembled WGS sequence"/>
</dbReference>
<dbReference type="EMBL" id="FOLQ01000016">
    <property type="protein sequence ID" value="SFE61230.1"/>
    <property type="molecule type" value="Genomic_DNA"/>
</dbReference>